<keyword evidence="7 14" id="KW-0067">ATP-binding</keyword>
<evidence type="ECO:0000256" key="5">
    <source>
        <dbReference type="ARBA" id="ARBA00022723"/>
    </source>
</evidence>
<evidence type="ECO:0000256" key="17">
    <source>
        <dbReference type="SAM" id="MobiDB-lite"/>
    </source>
</evidence>
<organism evidence="20 21">
    <name type="scientific">Megalops atlanticus</name>
    <name type="common">Tarpon</name>
    <name type="synonym">Clupea gigantea</name>
    <dbReference type="NCBI Taxonomy" id="7932"/>
    <lineage>
        <taxon>Eukaryota</taxon>
        <taxon>Metazoa</taxon>
        <taxon>Chordata</taxon>
        <taxon>Craniata</taxon>
        <taxon>Vertebrata</taxon>
        <taxon>Euteleostomi</taxon>
        <taxon>Actinopterygii</taxon>
        <taxon>Neopterygii</taxon>
        <taxon>Teleostei</taxon>
        <taxon>Elopiformes</taxon>
        <taxon>Megalopidae</taxon>
        <taxon>Megalops</taxon>
    </lineage>
</organism>
<dbReference type="InterPro" id="IPR006539">
    <property type="entry name" value="P-type_ATPase_IV"/>
</dbReference>
<dbReference type="GO" id="GO:0045332">
    <property type="term" value="P:phospholipid translocation"/>
    <property type="evidence" value="ECO:0007669"/>
    <property type="project" value="TreeGrafter"/>
</dbReference>
<evidence type="ECO:0000256" key="11">
    <source>
        <dbReference type="ARBA" id="ARBA00023136"/>
    </source>
</evidence>
<dbReference type="NCBIfam" id="TIGR01652">
    <property type="entry name" value="ATPase-Plipid"/>
    <property type="match status" value="1"/>
</dbReference>
<feature type="compositionally biased region" description="Low complexity" evidence="17">
    <location>
        <begin position="1195"/>
        <end position="1221"/>
    </location>
</feature>
<proteinExistence type="inferred from homology"/>
<feature type="active site" description="4-aspartylphosphate intermediate" evidence="13">
    <location>
        <position position="390"/>
    </location>
</feature>
<feature type="binding site" evidence="15">
    <location>
        <position position="392"/>
    </location>
    <ligand>
        <name>Mg(2+)</name>
        <dbReference type="ChEBI" id="CHEBI:18420"/>
    </ligand>
</feature>
<feature type="binding site" evidence="14">
    <location>
        <position position="669"/>
    </location>
    <ligand>
        <name>ATP</name>
        <dbReference type="ChEBI" id="CHEBI:30616"/>
    </ligand>
</feature>
<evidence type="ECO:0000256" key="3">
    <source>
        <dbReference type="ARBA" id="ARBA00008109"/>
    </source>
</evidence>
<dbReference type="SUPFAM" id="SSF56784">
    <property type="entry name" value="HAD-like"/>
    <property type="match status" value="1"/>
</dbReference>
<feature type="binding site" evidence="14">
    <location>
        <position position="847"/>
    </location>
    <ligand>
        <name>ATP</name>
        <dbReference type="ChEBI" id="CHEBI:30616"/>
    </ligand>
</feature>
<feature type="transmembrane region" description="Helical" evidence="16">
    <location>
        <begin position="934"/>
        <end position="954"/>
    </location>
</feature>
<dbReference type="SFLD" id="SFLDS00003">
    <property type="entry name" value="Haloacid_Dehalogenase"/>
    <property type="match status" value="1"/>
</dbReference>
<dbReference type="NCBIfam" id="TIGR01494">
    <property type="entry name" value="ATPase_P-type"/>
    <property type="match status" value="1"/>
</dbReference>
<dbReference type="GO" id="GO:0016887">
    <property type="term" value="F:ATP hydrolysis activity"/>
    <property type="evidence" value="ECO:0007669"/>
    <property type="project" value="InterPro"/>
</dbReference>
<feature type="transmembrane region" description="Helical" evidence="16">
    <location>
        <begin position="316"/>
        <end position="342"/>
    </location>
</feature>
<dbReference type="GO" id="GO:0005886">
    <property type="term" value="C:plasma membrane"/>
    <property type="evidence" value="ECO:0007669"/>
    <property type="project" value="TreeGrafter"/>
</dbReference>
<evidence type="ECO:0000256" key="14">
    <source>
        <dbReference type="PIRSR" id="PIRSR606539-2"/>
    </source>
</evidence>
<feature type="transmembrane region" description="Helical" evidence="16">
    <location>
        <begin position="1096"/>
        <end position="1117"/>
    </location>
</feature>
<feature type="binding site" evidence="14">
    <location>
        <position position="390"/>
    </location>
    <ligand>
        <name>ATP</name>
        <dbReference type="ChEBI" id="CHEBI:30616"/>
    </ligand>
</feature>
<comment type="subcellular location">
    <subcellularLocation>
        <location evidence="2 16">Membrane</location>
        <topology evidence="2 16">Multi-pass membrane protein</topology>
    </subcellularLocation>
</comment>
<sequence length="1302" mass="144887">MFKEKPPPEEERRVRANDREYNEKFQYANNCIMTSKYNIITFLPVNLFEQFQEVANTYFLFLLILQLIPQISSLSWFTTIVPLVLVLSITAVKDATDDYFRHKSDNQVNNRQSQVLIHGILQKEKWMNVRVGDIIKLENNQFVAADLLLLSSSEPHGLCYIETAELDGETNMKVRQSLSVTSELGDPNNLAQFDGEVICEPPNNKLDRFCGTLYWRESKYGLSNQNMLLRGCVLRNTESCYGLVIFAGPDTKLMQNSGRTKFKRTSIDRLMNTLVLWIFGFLVCMGVILAIGNAVWEKEVGSLFQSYLPWDPPVDNFLFSAFLAFWSYVIILNTVVPISLYVSVEVIRLGHSYFINWDRRMYCQRRNTPAEARTTTLNEELGQVEYIFSDKTGTLTQNIMTFNKCSINGHAYGEVIDTLGTQPKRGQPLDFSFNPLADPDFCFYDQSLLDSVKLGEPLVHEFFRLLSLCHTVMSEEKSEGELVYKAQSPDEGALVTAARNFGFVFRSRTPSTVTVQELGRPVTYTLLAILDFNNIRKRMSVIVRNPEGKIRLYCKGADTLLFERLHPCNQDLMNVTSDHLNEYAGDGLRTLALAYRDLSEQQWEDWAELLRSAERATDCREDRLAAVYEEVEQDMMLLGATAIEDKLQEGVPETIAILSLANIKIWVLTGDKQETAVNIGYSCKMLTDDMTEVFHISGHTVQSVREDLRRARERMMESARSRDGGKEEGMEGWGEGCSLGNGFGVGGVGGGADWQPQREEKQQGSVPPPRPPSTLLDSIAGEYALVISGHSLAHALEADMEQEFLDTACACKAVICCRVTPLQKALVVELVKKHKKAVTLAIGDGANDVSMIKSAHIGVGISGQEGIQAVLASDYSFSQFRFLQRLLLVHGRWSYLRMCRFLCYFFYKNFAFTMVHFWFGFFCGFSAQTVYDQYFITLYNIVYTSLPVLAMGIFDQDVPEQRSLEYPKLYEPGQLNLLFNKREFFICIAQGIYTSVVLFFVPYGVLSQASRNDGIPLADYQTFAVTVATSLVIVVSVQIALDTGYWTAINHFFVWGSLGAYFTILFAMHSNILFSIFPNQFCFAGSAQNTLGQPVVWLTIALATVVCIVPVLAFRFLKLDLKPQLSDTVRYTQLVRQKKRKPGGRGGRGAGGGEGFGELITSGKNMRLSSLALATFASRHSASWIDTLRKKKQQAAQPGGESSPAAAPTAAPAAPLSTSSSLLGPQEAVAEEAAHTPLGPACSNAVTPTLARSPGGDSTGGWAVNLGAVQEALFGWRGVGARISGASSPGPPPIAEESSLTE</sequence>
<evidence type="ECO:0000256" key="12">
    <source>
        <dbReference type="ARBA" id="ARBA00034036"/>
    </source>
</evidence>
<dbReference type="Gene3D" id="3.40.50.1000">
    <property type="entry name" value="HAD superfamily/HAD-like"/>
    <property type="match status" value="1"/>
</dbReference>
<feature type="region of interest" description="Disordered" evidence="17">
    <location>
        <begin position="1281"/>
        <end position="1302"/>
    </location>
</feature>
<feature type="binding site" evidence="14">
    <location>
        <position position="589"/>
    </location>
    <ligand>
        <name>ATP</name>
        <dbReference type="ChEBI" id="CHEBI:30616"/>
    </ligand>
</feature>
<comment type="similarity">
    <text evidence="3 16">Belongs to the cation transport ATPase (P-type) (TC 3.A.3) family. Type IV subfamily.</text>
</comment>
<feature type="domain" description="P-type ATPase N-terminal" evidence="18">
    <location>
        <begin position="14"/>
        <end position="80"/>
    </location>
</feature>
<feature type="binding site" evidence="14">
    <location>
        <position position="391"/>
    </location>
    <ligand>
        <name>ATP</name>
        <dbReference type="ChEBI" id="CHEBI:30616"/>
    </ligand>
</feature>
<dbReference type="SUPFAM" id="SSF81653">
    <property type="entry name" value="Calcium ATPase, transduction domain A"/>
    <property type="match status" value="1"/>
</dbReference>
<evidence type="ECO:0000256" key="6">
    <source>
        <dbReference type="ARBA" id="ARBA00022741"/>
    </source>
</evidence>
<evidence type="ECO:0000256" key="9">
    <source>
        <dbReference type="ARBA" id="ARBA00022967"/>
    </source>
</evidence>
<reference evidence="20" key="1">
    <citation type="submission" date="2021-01" db="EMBL/GenBank/DDBJ databases">
        <authorList>
            <person name="Zahm M."/>
            <person name="Roques C."/>
            <person name="Cabau C."/>
            <person name="Klopp C."/>
            <person name="Donnadieu C."/>
            <person name="Jouanno E."/>
            <person name="Lampietro C."/>
            <person name="Louis A."/>
            <person name="Herpin A."/>
            <person name="Echchiki A."/>
            <person name="Berthelot C."/>
            <person name="Parey E."/>
            <person name="Roest-Crollius H."/>
            <person name="Braasch I."/>
            <person name="Postlethwait J."/>
            <person name="Bobe J."/>
            <person name="Montfort J."/>
            <person name="Bouchez O."/>
            <person name="Begum T."/>
            <person name="Mejri S."/>
            <person name="Adams A."/>
            <person name="Chen W.-J."/>
            <person name="Guiguen Y."/>
        </authorList>
    </citation>
    <scope>NUCLEOTIDE SEQUENCE</scope>
    <source>
        <strain evidence="20">YG-15Mar2019-1</strain>
        <tissue evidence="20">Brain</tissue>
    </source>
</reference>
<keyword evidence="21" id="KW-1185">Reference proteome</keyword>
<dbReference type="Gene3D" id="3.40.1110.10">
    <property type="entry name" value="Calcium-transporting ATPase, cytoplasmic domain N"/>
    <property type="match status" value="1"/>
</dbReference>
<keyword evidence="4 16" id="KW-0812">Transmembrane</keyword>
<feature type="compositionally biased region" description="Gly residues" evidence="17">
    <location>
        <begin position="1144"/>
        <end position="1156"/>
    </location>
</feature>
<dbReference type="PANTHER" id="PTHR24092:SF46">
    <property type="entry name" value="PHOSPHOLIPID-TRANSPORTING ATPASE ID"/>
    <property type="match status" value="1"/>
</dbReference>
<dbReference type="Pfam" id="PF13246">
    <property type="entry name" value="Cation_ATPase"/>
    <property type="match status" value="1"/>
</dbReference>
<feature type="transmembrane region" description="Helical" evidence="16">
    <location>
        <begin position="901"/>
        <end position="922"/>
    </location>
</feature>
<feature type="domain" description="P-type ATPase C-terminal" evidence="19">
    <location>
        <begin position="870"/>
        <end position="1123"/>
    </location>
</feature>
<dbReference type="PANTHER" id="PTHR24092">
    <property type="entry name" value="PROBABLE PHOSPHOLIPID-TRANSPORTING ATPASE"/>
    <property type="match status" value="1"/>
</dbReference>
<dbReference type="InterPro" id="IPR044492">
    <property type="entry name" value="P_typ_ATPase_HD_dom"/>
</dbReference>
<gene>
    <name evidence="20" type="ORF">MATL_G00129240</name>
</gene>
<feature type="region of interest" description="Disordered" evidence="17">
    <location>
        <begin position="1187"/>
        <end position="1221"/>
    </location>
</feature>
<keyword evidence="11 16" id="KW-0472">Membrane</keyword>
<dbReference type="GO" id="GO:0007030">
    <property type="term" value="P:Golgi organization"/>
    <property type="evidence" value="ECO:0007669"/>
    <property type="project" value="TreeGrafter"/>
</dbReference>
<dbReference type="InterPro" id="IPR036412">
    <property type="entry name" value="HAD-like_sf"/>
</dbReference>
<feature type="region of interest" description="Disordered" evidence="17">
    <location>
        <begin position="750"/>
        <end position="774"/>
    </location>
</feature>
<evidence type="ECO:0000256" key="16">
    <source>
        <dbReference type="RuleBase" id="RU362033"/>
    </source>
</evidence>
<protein>
    <recommendedName>
        <fullName evidence="16">Phospholipid-transporting ATPase</fullName>
        <ecNumber evidence="16">7.6.2.1</ecNumber>
    </recommendedName>
</protein>
<accession>A0A9D3PXP2</accession>
<evidence type="ECO:0000256" key="2">
    <source>
        <dbReference type="ARBA" id="ARBA00004141"/>
    </source>
</evidence>
<dbReference type="InterPro" id="IPR001757">
    <property type="entry name" value="P_typ_ATPase"/>
</dbReference>
<evidence type="ECO:0000256" key="1">
    <source>
        <dbReference type="ARBA" id="ARBA00001946"/>
    </source>
</evidence>
<dbReference type="OrthoDB" id="377733at2759"/>
<dbReference type="InterPro" id="IPR023299">
    <property type="entry name" value="ATPase_P-typ_cyto_dom_N"/>
</dbReference>
<dbReference type="EMBL" id="JAFDVH010000010">
    <property type="protein sequence ID" value="KAG7469470.1"/>
    <property type="molecule type" value="Genomic_DNA"/>
</dbReference>
<dbReference type="SUPFAM" id="SSF81660">
    <property type="entry name" value="Metal cation-transporting ATPase, ATP-binding domain N"/>
    <property type="match status" value="1"/>
</dbReference>
<feature type="binding site" evidence="14">
    <location>
        <position position="491"/>
    </location>
    <ligand>
        <name>ATP</name>
        <dbReference type="ChEBI" id="CHEBI:30616"/>
    </ligand>
</feature>
<feature type="binding site" evidence="14">
    <location>
        <position position="671"/>
    </location>
    <ligand>
        <name>ATP</name>
        <dbReference type="ChEBI" id="CHEBI:30616"/>
    </ligand>
</feature>
<comment type="catalytic activity">
    <reaction evidence="12 16">
        <text>ATP + H2O + phospholipidSide 1 = ADP + phosphate + phospholipidSide 2.</text>
        <dbReference type="EC" id="7.6.2.1"/>
    </reaction>
</comment>
<dbReference type="GO" id="GO:0005802">
    <property type="term" value="C:trans-Golgi network"/>
    <property type="evidence" value="ECO:0007669"/>
    <property type="project" value="TreeGrafter"/>
</dbReference>
<feature type="transmembrane region" description="Helical" evidence="16">
    <location>
        <begin position="58"/>
        <end position="87"/>
    </location>
</feature>
<dbReference type="SFLD" id="SFLDF00027">
    <property type="entry name" value="p-type_atpase"/>
    <property type="match status" value="1"/>
</dbReference>
<evidence type="ECO:0000256" key="7">
    <source>
        <dbReference type="ARBA" id="ARBA00022840"/>
    </source>
</evidence>
<feature type="binding site" evidence="14">
    <location>
        <position position="848"/>
    </location>
    <ligand>
        <name>ATP</name>
        <dbReference type="ChEBI" id="CHEBI:30616"/>
    </ligand>
</feature>
<dbReference type="InterPro" id="IPR018303">
    <property type="entry name" value="ATPase_P-typ_P_site"/>
</dbReference>
<feature type="binding site" evidence="15">
    <location>
        <position position="844"/>
    </location>
    <ligand>
        <name>Mg(2+)</name>
        <dbReference type="ChEBI" id="CHEBI:18420"/>
    </ligand>
</feature>
<evidence type="ECO:0000259" key="18">
    <source>
        <dbReference type="Pfam" id="PF16209"/>
    </source>
</evidence>
<dbReference type="InterPro" id="IPR023298">
    <property type="entry name" value="ATPase_P-typ_TM_dom_sf"/>
</dbReference>
<evidence type="ECO:0000259" key="19">
    <source>
        <dbReference type="Pfam" id="PF16212"/>
    </source>
</evidence>
<keyword evidence="9 16" id="KW-1278">Translocase</keyword>
<feature type="binding site" evidence="14">
    <location>
        <position position="824"/>
    </location>
    <ligand>
        <name>ATP</name>
        <dbReference type="ChEBI" id="CHEBI:30616"/>
    </ligand>
</feature>
<dbReference type="SUPFAM" id="SSF81665">
    <property type="entry name" value="Calcium ATPase, transmembrane domain M"/>
    <property type="match status" value="1"/>
</dbReference>
<comment type="caution">
    <text evidence="20">The sequence shown here is derived from an EMBL/GenBank/DDBJ whole genome shotgun (WGS) entry which is preliminary data.</text>
</comment>
<evidence type="ECO:0000256" key="10">
    <source>
        <dbReference type="ARBA" id="ARBA00022989"/>
    </source>
</evidence>
<feature type="binding site" evidence="14">
    <location>
        <position position="555"/>
    </location>
    <ligand>
        <name>ATP</name>
        <dbReference type="ChEBI" id="CHEBI:30616"/>
    </ligand>
</feature>
<dbReference type="FunFam" id="3.40.1110.10:FF:000188">
    <property type="entry name" value="Phospholipid-transporting ATPase"/>
    <property type="match status" value="1"/>
</dbReference>
<feature type="transmembrane region" description="Helical" evidence="16">
    <location>
        <begin position="274"/>
        <end position="296"/>
    </location>
</feature>
<feature type="binding site" evidence="15">
    <location>
        <position position="390"/>
    </location>
    <ligand>
        <name>Mg(2+)</name>
        <dbReference type="ChEBI" id="CHEBI:18420"/>
    </ligand>
</feature>
<keyword evidence="10 16" id="KW-1133">Transmembrane helix</keyword>
<evidence type="ECO:0000313" key="21">
    <source>
        <dbReference type="Proteomes" id="UP001046870"/>
    </source>
</evidence>
<dbReference type="Pfam" id="PF16212">
    <property type="entry name" value="PhoLip_ATPase_C"/>
    <property type="match status" value="1"/>
</dbReference>
<feature type="transmembrane region" description="Helical" evidence="16">
    <location>
        <begin position="1023"/>
        <end position="1041"/>
    </location>
</feature>
<dbReference type="SFLD" id="SFLDG00002">
    <property type="entry name" value="C1.7:_P-type_atpase_like"/>
    <property type="match status" value="1"/>
</dbReference>
<dbReference type="InterPro" id="IPR032630">
    <property type="entry name" value="P_typ_ATPase_c"/>
</dbReference>
<feature type="transmembrane region" description="Helical" evidence="16">
    <location>
        <begin position="984"/>
        <end position="1003"/>
    </location>
</feature>
<keyword evidence="6 14" id="KW-0547">Nucleotide-binding</keyword>
<dbReference type="InterPro" id="IPR032631">
    <property type="entry name" value="P-type_ATPase_N"/>
</dbReference>
<name>A0A9D3PXP2_MEGAT</name>
<feature type="transmembrane region" description="Helical" evidence="16">
    <location>
        <begin position="1053"/>
        <end position="1076"/>
    </location>
</feature>
<feature type="region of interest" description="Disordered" evidence="17">
    <location>
        <begin position="1136"/>
        <end position="1156"/>
    </location>
</feature>
<feature type="binding site" evidence="14">
    <location>
        <position position="818"/>
    </location>
    <ligand>
        <name>ATP</name>
        <dbReference type="ChEBI" id="CHEBI:30616"/>
    </ligand>
</feature>
<feature type="binding site" evidence="14">
    <location>
        <position position="670"/>
    </location>
    <ligand>
        <name>ATP</name>
        <dbReference type="ChEBI" id="CHEBI:30616"/>
    </ligand>
</feature>
<dbReference type="GO" id="GO:0005524">
    <property type="term" value="F:ATP binding"/>
    <property type="evidence" value="ECO:0007669"/>
    <property type="project" value="UniProtKB-UniRule"/>
</dbReference>
<evidence type="ECO:0000256" key="4">
    <source>
        <dbReference type="ARBA" id="ARBA00022692"/>
    </source>
</evidence>
<keyword evidence="5 15" id="KW-0479">Metal-binding</keyword>
<dbReference type="GO" id="GO:0140345">
    <property type="term" value="F:phosphatidylcholine flippase activity"/>
    <property type="evidence" value="ECO:0007669"/>
    <property type="project" value="UniProtKB-ARBA"/>
</dbReference>
<dbReference type="GO" id="GO:0000287">
    <property type="term" value="F:magnesium ion binding"/>
    <property type="evidence" value="ECO:0007669"/>
    <property type="project" value="UniProtKB-UniRule"/>
</dbReference>
<dbReference type="FunFam" id="3.40.50.1000:FF:000001">
    <property type="entry name" value="Phospholipid-transporting ATPase IC"/>
    <property type="match status" value="1"/>
</dbReference>
<dbReference type="Pfam" id="PF16209">
    <property type="entry name" value="PhoLip_ATPase_N"/>
    <property type="match status" value="1"/>
</dbReference>
<comment type="cofactor">
    <cofactor evidence="1 15">
        <name>Mg(2+)</name>
        <dbReference type="ChEBI" id="CHEBI:18420"/>
    </cofactor>
</comment>
<dbReference type="Gene3D" id="2.70.150.10">
    <property type="entry name" value="Calcium-transporting ATPase, cytoplasmic transduction domain A"/>
    <property type="match status" value="1"/>
</dbReference>
<feature type="binding site" evidence="14">
    <location>
        <position position="392"/>
    </location>
    <ligand>
        <name>ATP</name>
        <dbReference type="ChEBI" id="CHEBI:30616"/>
    </ligand>
</feature>
<evidence type="ECO:0000256" key="13">
    <source>
        <dbReference type="PIRSR" id="PIRSR606539-1"/>
    </source>
</evidence>
<keyword evidence="8 15" id="KW-0460">Magnesium</keyword>
<dbReference type="InterPro" id="IPR008250">
    <property type="entry name" value="ATPase_P-typ_transduc_dom_A_sf"/>
</dbReference>
<dbReference type="CDD" id="cd02073">
    <property type="entry name" value="P-type_ATPase_APLT_Dnf-like"/>
    <property type="match status" value="1"/>
</dbReference>
<feature type="binding site" evidence="15">
    <location>
        <position position="848"/>
    </location>
    <ligand>
        <name>Mg(2+)</name>
        <dbReference type="ChEBI" id="CHEBI:18420"/>
    </ligand>
</feature>
<feature type="binding site" evidence="14">
    <location>
        <position position="532"/>
    </location>
    <ligand>
        <name>ATP</name>
        <dbReference type="ChEBI" id="CHEBI:30616"/>
    </ligand>
</feature>
<dbReference type="FunFam" id="2.70.150.10:FF:000025">
    <property type="entry name" value="Phospholipid-transporting ATPase"/>
    <property type="match status" value="1"/>
</dbReference>
<evidence type="ECO:0000256" key="8">
    <source>
        <dbReference type="ARBA" id="ARBA00022842"/>
    </source>
</evidence>
<dbReference type="InterPro" id="IPR023214">
    <property type="entry name" value="HAD_sf"/>
</dbReference>
<dbReference type="Proteomes" id="UP001046870">
    <property type="component" value="Chromosome 10"/>
</dbReference>
<dbReference type="PROSITE" id="PS00154">
    <property type="entry name" value="ATPASE_E1_E2"/>
    <property type="match status" value="1"/>
</dbReference>
<dbReference type="PRINTS" id="PR00119">
    <property type="entry name" value="CATATPASE"/>
</dbReference>
<dbReference type="EC" id="7.6.2.1" evidence="16"/>
<evidence type="ECO:0000256" key="15">
    <source>
        <dbReference type="PIRSR" id="PIRSR606539-3"/>
    </source>
</evidence>
<evidence type="ECO:0000313" key="20">
    <source>
        <dbReference type="EMBL" id="KAG7469470.1"/>
    </source>
</evidence>